<evidence type="ECO:0000313" key="1">
    <source>
        <dbReference type="EMBL" id="KAG6696672.1"/>
    </source>
</evidence>
<dbReference type="PANTHER" id="PTHR36615">
    <property type="entry name" value="PROTEIN, PUTATIVE-RELATED"/>
    <property type="match status" value="1"/>
</dbReference>
<accession>A0A922E5T9</accession>
<organism evidence="1 2">
    <name type="scientific">Carya illinoinensis</name>
    <name type="common">Pecan</name>
    <dbReference type="NCBI Taxonomy" id="32201"/>
    <lineage>
        <taxon>Eukaryota</taxon>
        <taxon>Viridiplantae</taxon>
        <taxon>Streptophyta</taxon>
        <taxon>Embryophyta</taxon>
        <taxon>Tracheophyta</taxon>
        <taxon>Spermatophyta</taxon>
        <taxon>Magnoliopsida</taxon>
        <taxon>eudicotyledons</taxon>
        <taxon>Gunneridae</taxon>
        <taxon>Pentapetalae</taxon>
        <taxon>rosids</taxon>
        <taxon>fabids</taxon>
        <taxon>Fagales</taxon>
        <taxon>Juglandaceae</taxon>
        <taxon>Carya</taxon>
    </lineage>
</organism>
<sequence length="68" mass="7437">MEGERVMGAARSRELMSNGRSFCRRFTGRPMPKRGQVKVAVVLGLVHTVSSIFSLSARTTRRGGAKIS</sequence>
<comment type="caution">
    <text evidence="1">The sequence shown here is derived from an EMBL/GenBank/DDBJ whole genome shotgun (WGS) entry which is preliminary data.</text>
</comment>
<dbReference type="Proteomes" id="UP000811246">
    <property type="component" value="Chromosome 9"/>
</dbReference>
<proteinExistence type="predicted"/>
<protein>
    <submittedName>
        <fullName evidence="1">Uncharacterized protein</fullName>
    </submittedName>
</protein>
<gene>
    <name evidence="1" type="ORF">I3842_09G159700</name>
</gene>
<dbReference type="EMBL" id="CM031833">
    <property type="protein sequence ID" value="KAG6696672.1"/>
    <property type="molecule type" value="Genomic_DNA"/>
</dbReference>
<reference evidence="1" key="1">
    <citation type="submission" date="2021-01" db="EMBL/GenBank/DDBJ databases">
        <authorList>
            <person name="Lovell J.T."/>
            <person name="Bentley N."/>
            <person name="Bhattarai G."/>
            <person name="Jenkins J.W."/>
            <person name="Sreedasyam A."/>
            <person name="Alarcon Y."/>
            <person name="Bock C."/>
            <person name="Boston L."/>
            <person name="Carlson J."/>
            <person name="Cervantes K."/>
            <person name="Clermont K."/>
            <person name="Krom N."/>
            <person name="Kubenka K."/>
            <person name="Mamidi S."/>
            <person name="Mattison C."/>
            <person name="Monteros M."/>
            <person name="Pisani C."/>
            <person name="Plott C."/>
            <person name="Rajasekar S."/>
            <person name="Rhein H.S."/>
            <person name="Rohla C."/>
            <person name="Song M."/>
            <person name="Hilaire R.S."/>
            <person name="Shu S."/>
            <person name="Wells L."/>
            <person name="Wang X."/>
            <person name="Webber J."/>
            <person name="Heerema R.J."/>
            <person name="Klein P."/>
            <person name="Conner P."/>
            <person name="Grauke L."/>
            <person name="Grimwood J."/>
            <person name="Schmutz J."/>
            <person name="Randall J.J."/>
        </authorList>
    </citation>
    <scope>NUCLEOTIDE SEQUENCE</scope>
    <source>
        <tissue evidence="1">Leaf</tissue>
    </source>
</reference>
<dbReference type="AlphaFoldDB" id="A0A922E5T9"/>
<dbReference type="PANTHER" id="PTHR36615:SF7">
    <property type="entry name" value="PROTEIN, PUTATIVE-RELATED"/>
    <property type="match status" value="1"/>
</dbReference>
<name>A0A922E5T9_CARIL</name>
<evidence type="ECO:0000313" key="2">
    <source>
        <dbReference type="Proteomes" id="UP000811246"/>
    </source>
</evidence>